<evidence type="ECO:0000313" key="2">
    <source>
        <dbReference type="Proteomes" id="UP000823749"/>
    </source>
</evidence>
<dbReference type="Proteomes" id="UP000823749">
    <property type="component" value="Chromosome 6"/>
</dbReference>
<comment type="caution">
    <text evidence="1">The sequence shown here is derived from an EMBL/GenBank/DDBJ whole genome shotgun (WGS) entry which is preliminary data.</text>
</comment>
<reference evidence="1 2" key="1">
    <citation type="submission" date="2020-08" db="EMBL/GenBank/DDBJ databases">
        <title>Plant Genome Project.</title>
        <authorList>
            <person name="Zhang R.-G."/>
        </authorList>
    </citation>
    <scope>NUCLEOTIDE SEQUENCE [LARGE SCALE GENOMIC DNA]</scope>
    <source>
        <strain evidence="1">WSP0</strain>
        <tissue evidence="1">Leaf</tissue>
    </source>
</reference>
<dbReference type="EMBL" id="JACTNZ010000006">
    <property type="protein sequence ID" value="KAG5544597.1"/>
    <property type="molecule type" value="Genomic_DNA"/>
</dbReference>
<accession>A0AAV6JWP3</accession>
<proteinExistence type="predicted"/>
<sequence>MQVVLKEVVDLENIPVGEVFENLRCNKERFFAESAQQMLELSGYNKLKEKKHQGTGHLVYKGDLVRWLDALVRDSFMCYSTKVR</sequence>
<protein>
    <submittedName>
        <fullName evidence="1">Uncharacterized protein</fullName>
    </submittedName>
</protein>
<evidence type="ECO:0000313" key="1">
    <source>
        <dbReference type="EMBL" id="KAG5544597.1"/>
    </source>
</evidence>
<gene>
    <name evidence="1" type="ORF">RHGRI_017134</name>
</gene>
<name>A0AAV6JWP3_9ERIC</name>
<keyword evidence="2" id="KW-1185">Reference proteome</keyword>
<organism evidence="1 2">
    <name type="scientific">Rhododendron griersonianum</name>
    <dbReference type="NCBI Taxonomy" id="479676"/>
    <lineage>
        <taxon>Eukaryota</taxon>
        <taxon>Viridiplantae</taxon>
        <taxon>Streptophyta</taxon>
        <taxon>Embryophyta</taxon>
        <taxon>Tracheophyta</taxon>
        <taxon>Spermatophyta</taxon>
        <taxon>Magnoliopsida</taxon>
        <taxon>eudicotyledons</taxon>
        <taxon>Gunneridae</taxon>
        <taxon>Pentapetalae</taxon>
        <taxon>asterids</taxon>
        <taxon>Ericales</taxon>
        <taxon>Ericaceae</taxon>
        <taxon>Ericoideae</taxon>
        <taxon>Rhodoreae</taxon>
        <taxon>Rhododendron</taxon>
    </lineage>
</organism>
<dbReference type="AlphaFoldDB" id="A0AAV6JWP3"/>